<keyword evidence="3" id="KW-1185">Reference proteome</keyword>
<evidence type="ECO:0000313" key="3">
    <source>
        <dbReference type="Proteomes" id="UP000602057"/>
    </source>
</evidence>
<organism evidence="2 3">
    <name type="scientific">Aestuariibaculum suncheonense</name>
    <dbReference type="NCBI Taxonomy" id="1028745"/>
    <lineage>
        <taxon>Bacteria</taxon>
        <taxon>Pseudomonadati</taxon>
        <taxon>Bacteroidota</taxon>
        <taxon>Flavobacteriia</taxon>
        <taxon>Flavobacteriales</taxon>
        <taxon>Flavobacteriaceae</taxon>
    </lineage>
</organism>
<comment type="caution">
    <text evidence="2">The sequence shown here is derived from an EMBL/GenBank/DDBJ whole genome shotgun (WGS) entry which is preliminary data.</text>
</comment>
<dbReference type="InterPro" id="IPR014966">
    <property type="entry name" value="FRG-dom"/>
</dbReference>
<reference evidence="2" key="1">
    <citation type="journal article" date="2013" name="Int. J. Syst. Evol. Microbiol.">
        <title>Aestuariibaculum suncheonense gen. nov., sp. nov., a marine bacterium of the family Flavobacteriaceae isolated from a tidal flat and emended descriptions of the genera Gaetbulibacter and Tamlana.</title>
        <authorList>
            <person name="Jeong S.H."/>
            <person name="Park M.S."/>
            <person name="Jin H.M."/>
            <person name="Lee K."/>
            <person name="Park W."/>
            <person name="Jeon C.O."/>
        </authorList>
    </citation>
    <scope>NUCLEOTIDE SEQUENCE</scope>
    <source>
        <strain evidence="2">SC17</strain>
    </source>
</reference>
<proteinExistence type="predicted"/>
<dbReference type="SMART" id="SM00901">
    <property type="entry name" value="FRG"/>
    <property type="match status" value="1"/>
</dbReference>
<evidence type="ECO:0000313" key="2">
    <source>
        <dbReference type="EMBL" id="MBD0834731.1"/>
    </source>
</evidence>
<feature type="domain" description="FRG" evidence="1">
    <location>
        <begin position="66"/>
        <end position="206"/>
    </location>
</feature>
<dbReference type="Proteomes" id="UP000602057">
    <property type="component" value="Unassembled WGS sequence"/>
</dbReference>
<accession>A0A8J6Q663</accession>
<dbReference type="Pfam" id="PF08867">
    <property type="entry name" value="FRG"/>
    <property type="match status" value="1"/>
</dbReference>
<evidence type="ECO:0000259" key="1">
    <source>
        <dbReference type="SMART" id="SM00901"/>
    </source>
</evidence>
<dbReference type="RefSeq" id="WP_188215190.1">
    <property type="nucleotide sequence ID" value="NZ_BAABGH010000004.1"/>
</dbReference>
<dbReference type="AlphaFoldDB" id="A0A8J6Q663"/>
<reference evidence="2" key="2">
    <citation type="submission" date="2020-09" db="EMBL/GenBank/DDBJ databases">
        <authorList>
            <person name="Wu Z."/>
        </authorList>
    </citation>
    <scope>NUCLEOTIDE SEQUENCE</scope>
    <source>
        <strain evidence="2">SC17</strain>
    </source>
</reference>
<dbReference type="EMBL" id="JACVXC010000001">
    <property type="protein sequence ID" value="MBD0834731.1"/>
    <property type="molecule type" value="Genomic_DNA"/>
</dbReference>
<name>A0A8J6Q663_9FLAO</name>
<protein>
    <submittedName>
        <fullName evidence="2">FRG domain-containing protein</fullName>
    </submittedName>
</protein>
<sequence length="337" mass="39503">MYKELPIEMRLKFEPTINSNGKTIQGVSPVDKTTYWLYDFGEDCDCFFECFNNPFSELYQTDILNMPAKYVFRGHKFAEWDLLPSAFRNLNLEGNENELNVLKSGNGHVLPELKDFVNFIKGLNGLGYKIEEETFKLINSLEDENFISSRLINDFPKESQLKELALAQHYGVPTRLLDFTFNPNVAMFFAGESVKHPKKFDDSKIGIWAIPERLIDLSREDFFIDRIFVQGYQNQNMIAQKGLFINYFYGRAIDDSLFDVSGKITSLDKYLYQNKRRADNQLLVDKKIGKPCLFTLSHRAVWQLFQRLENMDINWYTIQPDLEGIKKEVERRRVVRK</sequence>
<gene>
    <name evidence="2" type="ORF">ICJ84_04720</name>
</gene>